<name>A0A562WSC7_9ACTN</name>
<gene>
    <name evidence="2" type="ORF">JD81_05899</name>
</gene>
<dbReference type="EMBL" id="VLLP01000001">
    <property type="protein sequence ID" value="TWJ32324.1"/>
    <property type="molecule type" value="Genomic_DNA"/>
</dbReference>
<comment type="caution">
    <text evidence="2">The sequence shown here is derived from an EMBL/GenBank/DDBJ whole genome shotgun (WGS) entry which is preliminary data.</text>
</comment>
<dbReference type="Proteomes" id="UP000319728">
    <property type="component" value="Unassembled WGS sequence"/>
</dbReference>
<keyword evidence="3" id="KW-1185">Reference proteome</keyword>
<sequence length="358" mass="41928">MIAGMVVRLLYLGMIRLFNGLGLLIRRDRALLIEVLVLRHEVAVLRRQVRGRPQLSWPDRAILSALARLLPRRMREHRIVTPATLLAWHRRLVRRHWTYPNRPGRPPVSDEIRDVILRLAPENPRWGHRRIQGELHRLGHQVGAGTIRRILADRRVGPPPRQQDTDWRTFLRNQAAGLLAIDFFHLDTILLRRLYALVVMEVSARRVHLLGITAHPTGQWVTQQARNLTMDLSERVNQFRFLIRDRDAKYTTTFDHVFTAEGITVVKTPPRTPQANCFIERWGRTLRDECTDHVLIYNERHALNLVGEYVNHFNDHRPHQGCQQRPPNHDPAVIIPIDKPIRRRRRLSGLINEYHRAA</sequence>
<evidence type="ECO:0000313" key="3">
    <source>
        <dbReference type="Proteomes" id="UP000319728"/>
    </source>
</evidence>
<organism evidence="2 3">
    <name type="scientific">Micromonospora sagamiensis</name>
    <dbReference type="NCBI Taxonomy" id="47875"/>
    <lineage>
        <taxon>Bacteria</taxon>
        <taxon>Bacillati</taxon>
        <taxon>Actinomycetota</taxon>
        <taxon>Actinomycetes</taxon>
        <taxon>Micromonosporales</taxon>
        <taxon>Micromonosporaceae</taxon>
        <taxon>Micromonospora</taxon>
    </lineage>
</organism>
<protein>
    <submittedName>
        <fullName evidence="2">Integrase-like protein</fullName>
    </submittedName>
</protein>
<dbReference type="InterPro" id="IPR036397">
    <property type="entry name" value="RNaseH_sf"/>
</dbReference>
<dbReference type="GO" id="GO:0015074">
    <property type="term" value="P:DNA integration"/>
    <property type="evidence" value="ECO:0007669"/>
    <property type="project" value="InterPro"/>
</dbReference>
<dbReference type="OrthoDB" id="568335at2"/>
<dbReference type="GO" id="GO:0003676">
    <property type="term" value="F:nucleic acid binding"/>
    <property type="evidence" value="ECO:0007669"/>
    <property type="project" value="InterPro"/>
</dbReference>
<accession>A0A562WSC7</accession>
<dbReference type="Pfam" id="PF13683">
    <property type="entry name" value="rve_3"/>
    <property type="match status" value="1"/>
</dbReference>
<feature type="domain" description="Integrase catalytic" evidence="1">
    <location>
        <begin position="156"/>
        <end position="334"/>
    </location>
</feature>
<dbReference type="SUPFAM" id="SSF53098">
    <property type="entry name" value="Ribonuclease H-like"/>
    <property type="match status" value="1"/>
</dbReference>
<dbReference type="InterPro" id="IPR001584">
    <property type="entry name" value="Integrase_cat-core"/>
</dbReference>
<proteinExistence type="predicted"/>
<dbReference type="PROSITE" id="PS50994">
    <property type="entry name" value="INTEGRASE"/>
    <property type="match status" value="1"/>
</dbReference>
<reference evidence="2 3" key="1">
    <citation type="submission" date="2019-07" db="EMBL/GenBank/DDBJ databases">
        <title>R&amp;d 2014.</title>
        <authorList>
            <person name="Klenk H.-P."/>
        </authorList>
    </citation>
    <scope>NUCLEOTIDE SEQUENCE [LARGE SCALE GENOMIC DNA]</scope>
    <source>
        <strain evidence="2 3">DSM 43912</strain>
    </source>
</reference>
<dbReference type="RefSeq" id="WP_145821622.1">
    <property type="nucleotide sequence ID" value="NZ_AP023438.1"/>
</dbReference>
<evidence type="ECO:0000259" key="1">
    <source>
        <dbReference type="PROSITE" id="PS50994"/>
    </source>
</evidence>
<dbReference type="Gene3D" id="3.30.420.10">
    <property type="entry name" value="Ribonuclease H-like superfamily/Ribonuclease H"/>
    <property type="match status" value="1"/>
</dbReference>
<dbReference type="AlphaFoldDB" id="A0A562WSC7"/>
<evidence type="ECO:0000313" key="2">
    <source>
        <dbReference type="EMBL" id="TWJ32324.1"/>
    </source>
</evidence>
<dbReference type="InterPro" id="IPR012337">
    <property type="entry name" value="RNaseH-like_sf"/>
</dbReference>